<gene>
    <name evidence="2" type="ORF">AB1Y20_012968</name>
</gene>
<proteinExistence type="predicted"/>
<dbReference type="AlphaFoldDB" id="A0AB34IKU3"/>
<name>A0AB34IKU3_PRYPA</name>
<dbReference type="PANTHER" id="PTHR21727:SF0">
    <property type="entry name" value="MRNA (2'-O-METHYLADENOSINE-N(6)-)-METHYLTRANSFERASE"/>
    <property type="match status" value="1"/>
</dbReference>
<evidence type="ECO:0000259" key="1">
    <source>
        <dbReference type="Pfam" id="PF12237"/>
    </source>
</evidence>
<dbReference type="GO" id="GO:0016422">
    <property type="term" value="F:mRNA (2'-O-methyladenosine-N6-)-methyltransferase activity"/>
    <property type="evidence" value="ECO:0007669"/>
    <property type="project" value="InterPro"/>
</dbReference>
<feature type="domain" description="PCIF1 WW" evidence="1">
    <location>
        <begin position="240"/>
        <end position="418"/>
    </location>
</feature>
<evidence type="ECO:0000313" key="2">
    <source>
        <dbReference type="EMBL" id="KAL1500302.1"/>
    </source>
</evidence>
<dbReference type="InterPro" id="IPR022035">
    <property type="entry name" value="PCIF1_WW"/>
</dbReference>
<protein>
    <recommendedName>
        <fullName evidence="1">PCIF1 WW domain-containing protein</fullName>
    </recommendedName>
</protein>
<accession>A0AB34IKU3</accession>
<dbReference type="PANTHER" id="PTHR21727">
    <property type="entry name" value="PHOSPHORYLATED CTD INTERACTING FACTOR 1"/>
    <property type="match status" value="1"/>
</dbReference>
<dbReference type="InterPro" id="IPR039881">
    <property type="entry name" value="PCIF1-like"/>
</dbReference>
<sequence length="591" mass="63967">MDRRLCASRRRAASLVRGEGRSSLDELLASMGSQRAAAALAERHTPPPSYTPQTASVGEAVWDPSVPTHSPRDLRAADAPSLATELARAHALRRLQAGVEAELLQHVGPAVLRRLEVKSSQTLRNGNGLVDRWLAQRRLAARDGTTPRADPLLPLPHACAAEVPELIEELQRGGASAESAEAAANGMGRVASEALEEFLRRCRKLPPPGSPVLMDRDGCETVEVRCGKVAHSINRPHCLKLLELYRRSTGCEVGMREPKFVAALFTVLTRYEALGGAGMQAALNGGVFEVLKCRFGVTSECFASPFNCRWSSYCSAFPDTDALFGSMGDFFSVFGGPQVIEGSFEANPPFIPAVIGEMGRTMNSALKAADHAGVALSFVVVVPSWSEDKADRFASLANSAYLRRQLVAHHREHHYFEGAQHQRRVGKMRRATCDTAIYILQTASAAQRWSASDDSCHVLLGALSEGRACISSASGGACAPNADDTESSSVQAIARSVNGNVCIGTQVTKKQNVRRRTVQGRPSAAEQQIRKRSVGTRGHGAHILLLRHPLAGMRRRAQLAVWPLLPPQMKLLHYKHRHNHASSSHHNGDGD</sequence>
<dbReference type="Proteomes" id="UP001515480">
    <property type="component" value="Unassembled WGS sequence"/>
</dbReference>
<comment type="caution">
    <text evidence="2">The sequence shown here is derived from an EMBL/GenBank/DDBJ whole genome shotgun (WGS) entry which is preliminary data.</text>
</comment>
<dbReference type="Pfam" id="PF12237">
    <property type="entry name" value="PCIF1_WW"/>
    <property type="match status" value="1"/>
</dbReference>
<reference evidence="2 3" key="1">
    <citation type="journal article" date="2024" name="Science">
        <title>Giant polyketide synthase enzymes in the biosynthesis of giant marine polyether toxins.</title>
        <authorList>
            <person name="Fallon T.R."/>
            <person name="Shende V.V."/>
            <person name="Wierzbicki I.H."/>
            <person name="Pendleton A.L."/>
            <person name="Watervoot N.F."/>
            <person name="Auber R.P."/>
            <person name="Gonzalez D.J."/>
            <person name="Wisecaver J.H."/>
            <person name="Moore B.S."/>
        </authorList>
    </citation>
    <scope>NUCLEOTIDE SEQUENCE [LARGE SCALE GENOMIC DNA]</scope>
    <source>
        <strain evidence="2 3">12B1</strain>
    </source>
</reference>
<organism evidence="2 3">
    <name type="scientific">Prymnesium parvum</name>
    <name type="common">Toxic golden alga</name>
    <dbReference type="NCBI Taxonomy" id="97485"/>
    <lineage>
        <taxon>Eukaryota</taxon>
        <taxon>Haptista</taxon>
        <taxon>Haptophyta</taxon>
        <taxon>Prymnesiophyceae</taxon>
        <taxon>Prymnesiales</taxon>
        <taxon>Prymnesiaceae</taxon>
        <taxon>Prymnesium</taxon>
    </lineage>
</organism>
<dbReference type="EMBL" id="JBGBPQ010000023">
    <property type="protein sequence ID" value="KAL1500302.1"/>
    <property type="molecule type" value="Genomic_DNA"/>
</dbReference>
<keyword evidence="3" id="KW-1185">Reference proteome</keyword>
<dbReference type="GO" id="GO:0099122">
    <property type="term" value="F:RNA polymerase II C-terminal domain binding"/>
    <property type="evidence" value="ECO:0007669"/>
    <property type="project" value="InterPro"/>
</dbReference>
<evidence type="ECO:0000313" key="3">
    <source>
        <dbReference type="Proteomes" id="UP001515480"/>
    </source>
</evidence>